<organism evidence="8 9">
    <name type="scientific">Roseimaritima multifibrata</name>
    <dbReference type="NCBI Taxonomy" id="1930274"/>
    <lineage>
        <taxon>Bacteria</taxon>
        <taxon>Pseudomonadati</taxon>
        <taxon>Planctomycetota</taxon>
        <taxon>Planctomycetia</taxon>
        <taxon>Pirellulales</taxon>
        <taxon>Pirellulaceae</taxon>
        <taxon>Roseimaritima</taxon>
    </lineage>
</organism>
<feature type="signal peptide" evidence="6">
    <location>
        <begin position="1"/>
        <end position="33"/>
    </location>
</feature>
<feature type="domain" description="Cytochrome c" evidence="7">
    <location>
        <begin position="39"/>
        <end position="136"/>
    </location>
</feature>
<dbReference type="InterPro" id="IPR009056">
    <property type="entry name" value="Cyt_c-like_dom"/>
</dbReference>
<dbReference type="AlphaFoldDB" id="A0A517MCY6"/>
<dbReference type="GO" id="GO:0046872">
    <property type="term" value="F:metal ion binding"/>
    <property type="evidence" value="ECO:0007669"/>
    <property type="project" value="UniProtKB-KW"/>
</dbReference>
<dbReference type="SUPFAM" id="SSF46626">
    <property type="entry name" value="Cytochrome c"/>
    <property type="match status" value="1"/>
</dbReference>
<dbReference type="InterPro" id="IPR033803">
    <property type="entry name" value="CBD-like_Golvesin-Xly"/>
</dbReference>
<keyword evidence="3 4" id="KW-0408">Iron</keyword>
<accession>A0A517MCY6</accession>
<dbReference type="PANTHER" id="PTHR35889:SF3">
    <property type="entry name" value="F-BOX DOMAIN-CONTAINING PROTEIN"/>
    <property type="match status" value="1"/>
</dbReference>
<evidence type="ECO:0000256" key="3">
    <source>
        <dbReference type="ARBA" id="ARBA00023004"/>
    </source>
</evidence>
<gene>
    <name evidence="8" type="primary">xly_3</name>
    <name evidence="8" type="ORF">FF011L_14980</name>
</gene>
<feature type="chain" id="PRO_5022022671" evidence="6">
    <location>
        <begin position="34"/>
        <end position="997"/>
    </location>
</feature>
<name>A0A517MCY6_9BACT</name>
<evidence type="ECO:0000256" key="5">
    <source>
        <dbReference type="SAM" id="MobiDB-lite"/>
    </source>
</evidence>
<dbReference type="Pfam" id="PF07587">
    <property type="entry name" value="PSD1"/>
    <property type="match status" value="1"/>
</dbReference>
<dbReference type="OrthoDB" id="127107at2"/>
<dbReference type="InterPro" id="IPR011429">
    <property type="entry name" value="Cyt_c_Planctomycete-type"/>
</dbReference>
<reference evidence="8 9" key="1">
    <citation type="submission" date="2019-02" db="EMBL/GenBank/DDBJ databases">
        <title>Deep-cultivation of Planctomycetes and their phenomic and genomic characterization uncovers novel biology.</title>
        <authorList>
            <person name="Wiegand S."/>
            <person name="Jogler M."/>
            <person name="Boedeker C."/>
            <person name="Pinto D."/>
            <person name="Vollmers J."/>
            <person name="Rivas-Marin E."/>
            <person name="Kohn T."/>
            <person name="Peeters S.H."/>
            <person name="Heuer A."/>
            <person name="Rast P."/>
            <person name="Oberbeckmann S."/>
            <person name="Bunk B."/>
            <person name="Jeske O."/>
            <person name="Meyerdierks A."/>
            <person name="Storesund J.E."/>
            <person name="Kallscheuer N."/>
            <person name="Luecker S."/>
            <person name="Lage O.M."/>
            <person name="Pohl T."/>
            <person name="Merkel B.J."/>
            <person name="Hornburger P."/>
            <person name="Mueller R.-W."/>
            <person name="Bruemmer F."/>
            <person name="Labrenz M."/>
            <person name="Spormann A.M."/>
            <person name="Op den Camp H."/>
            <person name="Overmann J."/>
            <person name="Amann R."/>
            <person name="Jetten M.S.M."/>
            <person name="Mascher T."/>
            <person name="Medema M.H."/>
            <person name="Devos D.P."/>
            <person name="Kaster A.-K."/>
            <person name="Ovreas L."/>
            <person name="Rohde M."/>
            <person name="Galperin M.Y."/>
            <person name="Jogler C."/>
        </authorList>
    </citation>
    <scope>NUCLEOTIDE SEQUENCE [LARGE SCALE GENOMIC DNA]</scope>
    <source>
        <strain evidence="8 9">FF011L</strain>
    </source>
</reference>
<feature type="region of interest" description="Disordered" evidence="5">
    <location>
        <begin position="138"/>
        <end position="162"/>
    </location>
</feature>
<keyword evidence="2 4" id="KW-0479">Metal-binding</keyword>
<evidence type="ECO:0000313" key="8">
    <source>
        <dbReference type="EMBL" id="QDS92749.1"/>
    </source>
</evidence>
<dbReference type="GO" id="GO:0047492">
    <property type="term" value="F:xanthan lyase activity"/>
    <property type="evidence" value="ECO:0007669"/>
    <property type="project" value="UniProtKB-EC"/>
</dbReference>
<evidence type="ECO:0000256" key="2">
    <source>
        <dbReference type="ARBA" id="ARBA00022723"/>
    </source>
</evidence>
<dbReference type="InterPro" id="IPR011444">
    <property type="entry name" value="DUF1549"/>
</dbReference>
<dbReference type="KEGG" id="rml:FF011L_14980"/>
<dbReference type="Pfam" id="PF07635">
    <property type="entry name" value="PSCyt1"/>
    <property type="match status" value="1"/>
</dbReference>
<keyword evidence="8" id="KW-0456">Lyase</keyword>
<dbReference type="Pfam" id="PF25275">
    <property type="entry name" value="Golvesin_C"/>
    <property type="match status" value="1"/>
</dbReference>
<dbReference type="Proteomes" id="UP000320672">
    <property type="component" value="Chromosome"/>
</dbReference>
<protein>
    <submittedName>
        <fullName evidence="8">Xanthan lyase</fullName>
        <ecNumber evidence="8">4.2.2.12</ecNumber>
    </submittedName>
</protein>
<keyword evidence="6" id="KW-0732">Signal</keyword>
<evidence type="ECO:0000313" key="9">
    <source>
        <dbReference type="Proteomes" id="UP000320672"/>
    </source>
</evidence>
<keyword evidence="1 4" id="KW-0349">Heme</keyword>
<evidence type="ECO:0000259" key="7">
    <source>
        <dbReference type="PROSITE" id="PS51007"/>
    </source>
</evidence>
<dbReference type="PANTHER" id="PTHR35889">
    <property type="entry name" value="CYCLOINULO-OLIGOSACCHARIDE FRUCTANOTRANSFERASE-RELATED"/>
    <property type="match status" value="1"/>
</dbReference>
<dbReference type="GO" id="GO:0020037">
    <property type="term" value="F:heme binding"/>
    <property type="evidence" value="ECO:0007669"/>
    <property type="project" value="InterPro"/>
</dbReference>
<dbReference type="PROSITE" id="PS51007">
    <property type="entry name" value="CYTC"/>
    <property type="match status" value="1"/>
</dbReference>
<dbReference type="EC" id="4.2.2.12" evidence="8"/>
<evidence type="ECO:0000256" key="4">
    <source>
        <dbReference type="PROSITE-ProRule" id="PRU00433"/>
    </source>
</evidence>
<dbReference type="InterPro" id="IPR022655">
    <property type="entry name" value="DUF1553"/>
</dbReference>
<evidence type="ECO:0000256" key="1">
    <source>
        <dbReference type="ARBA" id="ARBA00022617"/>
    </source>
</evidence>
<keyword evidence="9" id="KW-1185">Reference proteome</keyword>
<dbReference type="InterPro" id="IPR036909">
    <property type="entry name" value="Cyt_c-like_dom_sf"/>
</dbReference>
<dbReference type="Pfam" id="PF07583">
    <property type="entry name" value="PSCyt2"/>
    <property type="match status" value="1"/>
</dbReference>
<dbReference type="GO" id="GO:0009055">
    <property type="term" value="F:electron transfer activity"/>
    <property type="evidence" value="ECO:0007669"/>
    <property type="project" value="InterPro"/>
</dbReference>
<evidence type="ECO:0000256" key="6">
    <source>
        <dbReference type="SAM" id="SignalP"/>
    </source>
</evidence>
<sequence length="997" mass="110805" precursor="true">MFFPSAPFRTSLGCITFALNAAWIVACSSPVVAADKSERSSAVGMEIFESKIRPALIEHCIRCHGAEKQQGGLRLDAAEGWKEGGDTGEAIVAGMPAASLLLTAIEYEDSGLEMPPKGILPKETIEAFREWIRLGAPDPRTVNASEGDGDNRNEKTGPPSVEEGRQFWAFQPLRHPEVPADDSDQWSATPIDRFIRRGHLAAGIQPVPDASREALLRRVSFDLTGLPPSAVEVEQFLQDESPDAYGNLVDRLLNSKAYGERWGRNWLGVVRYAESSGGGRTLLFPDAWRYRDYVIDAFNDDMPYDQFVKEQIAGDLLPAENWQDRRRQLIATAFLLLGPTNYERQDKDVLEMDVVDEQLDTLGKSMLGMTIGCARCHDHKFDPIPMKDYYAMAGILKSTKAMIHSNVSQWNKVTLPVSPEEEAEISVQQKKLDEAIKVLTQIDKQIAEAKVALVAAGGTLEEENAPRKNRSFSPDELTGLVVDNLQAELIGEWMESAHIKYFVGENYVHDQNDAFGEKRIRFRPELKQAGEYEVRIAYNSDSGRTRKAQVEIEHQGGKTLIEVNQRKTPEIDGVLHSLGRYSFDPADGPSVTLWNHAKGGGVLIGDAVVFVPVSQEEQVAEQEAVEVPASEALVMARKKLTELDAALKRQRSAVDALKAHLPRRPVAMAAVDGEDAGDIHLAIRGVVHNQGALTPRGVMQVASDQPCPEIPKGQSGRVELAEWIGDPQNPLTARVMVNRIWGWLFGDGIVSTVDNFGSMGQLPTDPELLDYLASEFISEGWSVKQLVRQMVMSRVYRLGTARSADQLAIDPDNRLHWRMDRKRLRAGDIRDALLAVSGQLDLTYGGKNMKPGTSSEYGYRFESPRRSVYVPVFRNTLPEMFEVFDFPDPNIQTGARNESTIASQALLLMNHPFVIEQSRLAAENLLQSGPSATEQRIDQAFRQVLGRSPSDAEMLLMGEPLVDAIDGEQASDDEKSLDRWTSLYHLLFQSVDFRYLQ</sequence>
<dbReference type="EMBL" id="CP036262">
    <property type="protein sequence ID" value="QDS92749.1"/>
    <property type="molecule type" value="Genomic_DNA"/>
</dbReference>
<proteinExistence type="predicted"/>